<evidence type="ECO:0000259" key="14">
    <source>
        <dbReference type="Pfam" id="PF01238"/>
    </source>
</evidence>
<dbReference type="PRINTS" id="PR00714">
    <property type="entry name" value="MAN6PISMRASE"/>
</dbReference>
<dbReference type="PIRSF" id="PIRSF001480">
    <property type="entry name" value="Mannose-6-phosphate_isomerase"/>
    <property type="match status" value="1"/>
</dbReference>
<comment type="function">
    <text evidence="2">Involved in the synthesis of the GDP-mannose and dolichol-phosphate-mannose required for a number of critical mannosyl transfer reactions.</text>
</comment>
<dbReference type="EMBL" id="JBBXMP010000004">
    <property type="protein sequence ID" value="KAL0071237.1"/>
    <property type="molecule type" value="Genomic_DNA"/>
</dbReference>
<dbReference type="InterPro" id="IPR046458">
    <property type="entry name" value="PMI_typeI_hel"/>
</dbReference>
<dbReference type="Pfam" id="PF20512">
    <property type="entry name" value="PMI_typeI_hel"/>
    <property type="match status" value="1"/>
</dbReference>
<dbReference type="SUPFAM" id="SSF51182">
    <property type="entry name" value="RmlC-like cupins"/>
    <property type="match status" value="1"/>
</dbReference>
<evidence type="ECO:0000313" key="18">
    <source>
        <dbReference type="Proteomes" id="UP001437256"/>
    </source>
</evidence>
<dbReference type="InterPro" id="IPR014710">
    <property type="entry name" value="RmlC-like_jellyroll"/>
</dbReference>
<sequence>MSKVFKILPTTQQYDWGKQGRQSKVYQLALSSQIPSFQQLDDAKPYAELWMGTHPTSPSHTLSDSSVKLSEYLKEHPELIGNDVSTKFPDGKEGNLPFLFKVLSIQKALSIQTHPDKPTAEKLHAEKPDVYKDPNHKPELALALTPFRALCGFKPLPSIAHDLQNTPELSALIGPTIIDAFIQASKTHSDGKAPEAKQALRDLFAAIMTAPKEEVTKQVRNIVGRYRGSAEAIEKELVLRLNEQFPDDIGIFCVFLLNYVILQPGESIFLGAGEPHAYVDGDIIECMANSDNVIRAGLTPKLIDVPNLVSGLTYVPGEPDRHRVDPSPFPASSQSKHSTLYDPPIPEFSVVQVKLKESQESHPSVPGPSIIVAVQGKGTVQWANDHIDVKNGDVLFVGADTSIDFTSEGQDELVLYRAYVVA</sequence>
<reference evidence="17 18" key="1">
    <citation type="submission" date="2024-05" db="EMBL/GenBank/DDBJ databases">
        <title>A draft genome resource for the thread blight pathogen Marasmius tenuissimus strain MS-2.</title>
        <authorList>
            <person name="Yulfo-Soto G.E."/>
            <person name="Baruah I.K."/>
            <person name="Amoako-Attah I."/>
            <person name="Bukari Y."/>
            <person name="Meinhardt L.W."/>
            <person name="Bailey B.A."/>
            <person name="Cohen S.P."/>
        </authorList>
    </citation>
    <scope>NUCLEOTIDE SEQUENCE [LARGE SCALE GENOMIC DNA]</scope>
    <source>
        <strain evidence="17 18">MS-2</strain>
    </source>
</reference>
<evidence type="ECO:0000256" key="11">
    <source>
        <dbReference type="RuleBase" id="RU004189"/>
    </source>
</evidence>
<evidence type="ECO:0000256" key="1">
    <source>
        <dbReference type="ARBA" id="ARBA00000757"/>
    </source>
</evidence>
<protein>
    <recommendedName>
        <fullName evidence="6 10">Mannose-6-phosphate isomerase</fullName>
        <ecNumber evidence="5 10">5.3.1.8</ecNumber>
    </recommendedName>
</protein>
<name>A0ABR3AB88_9AGAR</name>
<dbReference type="Pfam" id="PF20511">
    <property type="entry name" value="PMI_typeI_cat"/>
    <property type="match status" value="1"/>
</dbReference>
<evidence type="ECO:0000256" key="4">
    <source>
        <dbReference type="ARBA" id="ARBA00010772"/>
    </source>
</evidence>
<dbReference type="Gene3D" id="2.60.120.10">
    <property type="entry name" value="Jelly Rolls"/>
    <property type="match status" value="2"/>
</dbReference>
<evidence type="ECO:0000256" key="13">
    <source>
        <dbReference type="SAM" id="MobiDB-lite"/>
    </source>
</evidence>
<evidence type="ECO:0000256" key="9">
    <source>
        <dbReference type="ARBA" id="ARBA00023235"/>
    </source>
</evidence>
<proteinExistence type="inferred from homology"/>
<comment type="catalytic activity">
    <reaction evidence="1 10">
        <text>D-mannose 6-phosphate = D-fructose 6-phosphate</text>
        <dbReference type="Rhea" id="RHEA:12356"/>
        <dbReference type="ChEBI" id="CHEBI:58735"/>
        <dbReference type="ChEBI" id="CHEBI:61527"/>
        <dbReference type="EC" id="5.3.1.8"/>
    </reaction>
</comment>
<dbReference type="InterPro" id="IPR011051">
    <property type="entry name" value="RmlC_Cupin_sf"/>
</dbReference>
<evidence type="ECO:0000313" key="17">
    <source>
        <dbReference type="EMBL" id="KAL0071237.1"/>
    </source>
</evidence>
<evidence type="ECO:0000256" key="12">
    <source>
        <dbReference type="RuleBase" id="RU004248"/>
    </source>
</evidence>
<gene>
    <name evidence="17" type="primary">PMI1</name>
    <name evidence="17" type="ORF">AAF712_001803</name>
</gene>
<evidence type="ECO:0000256" key="3">
    <source>
        <dbReference type="ARBA" id="ARBA00004666"/>
    </source>
</evidence>
<dbReference type="NCBIfam" id="TIGR00218">
    <property type="entry name" value="manA"/>
    <property type="match status" value="1"/>
</dbReference>
<dbReference type="Pfam" id="PF01238">
    <property type="entry name" value="PMI_typeI_C"/>
    <property type="match status" value="1"/>
</dbReference>
<evidence type="ECO:0000259" key="15">
    <source>
        <dbReference type="Pfam" id="PF20511"/>
    </source>
</evidence>
<keyword evidence="18" id="KW-1185">Reference proteome</keyword>
<evidence type="ECO:0000256" key="2">
    <source>
        <dbReference type="ARBA" id="ARBA00002564"/>
    </source>
</evidence>
<feature type="domain" description="Phosphomannose isomerase type I C-terminal" evidence="14">
    <location>
        <begin position="338"/>
        <end position="381"/>
    </location>
</feature>
<evidence type="ECO:0000256" key="6">
    <source>
        <dbReference type="ARBA" id="ARBA00018236"/>
    </source>
</evidence>
<dbReference type="PANTHER" id="PTHR10309:SF0">
    <property type="entry name" value="MANNOSE-6-PHOSPHATE ISOMERASE"/>
    <property type="match status" value="1"/>
</dbReference>
<dbReference type="Gene3D" id="1.10.441.10">
    <property type="entry name" value="Phosphomannose Isomerase, domain 2"/>
    <property type="match status" value="1"/>
</dbReference>
<comment type="pathway">
    <text evidence="3 12">Nucleotide-sugar biosynthesis; GDP-alpha-D-mannose biosynthesis; alpha-D-mannose 1-phosphate from D-fructose 6-phosphate: step 1/2.</text>
</comment>
<keyword evidence="8 10" id="KW-0862">Zinc</keyword>
<evidence type="ECO:0000259" key="16">
    <source>
        <dbReference type="Pfam" id="PF20512"/>
    </source>
</evidence>
<dbReference type="PANTHER" id="PTHR10309">
    <property type="entry name" value="MANNOSE-6-PHOSPHATE ISOMERASE"/>
    <property type="match status" value="1"/>
</dbReference>
<dbReference type="GO" id="GO:0004476">
    <property type="term" value="F:mannose-6-phosphate isomerase activity"/>
    <property type="evidence" value="ECO:0007669"/>
    <property type="project" value="UniProtKB-EC"/>
</dbReference>
<keyword evidence="9 10" id="KW-0413">Isomerase</keyword>
<evidence type="ECO:0000256" key="5">
    <source>
        <dbReference type="ARBA" id="ARBA00011956"/>
    </source>
</evidence>
<feature type="domain" description="Phosphomannose isomerase type I helical insertion" evidence="16">
    <location>
        <begin position="172"/>
        <end position="257"/>
    </location>
</feature>
<dbReference type="Proteomes" id="UP001437256">
    <property type="component" value="Unassembled WGS sequence"/>
</dbReference>
<dbReference type="CDD" id="cd07011">
    <property type="entry name" value="cupin_PMI_type_I_N"/>
    <property type="match status" value="1"/>
</dbReference>
<comment type="cofactor">
    <cofactor evidence="10">
        <name>Zn(2+)</name>
        <dbReference type="ChEBI" id="CHEBI:29105"/>
    </cofactor>
    <text evidence="10">Binds 1 zinc ion per subunit.</text>
</comment>
<dbReference type="InterPro" id="IPR046456">
    <property type="entry name" value="PMI_typeI_C"/>
</dbReference>
<dbReference type="InterPro" id="IPR001250">
    <property type="entry name" value="Man6P_Isoase-1"/>
</dbReference>
<dbReference type="InterPro" id="IPR046457">
    <property type="entry name" value="PMI_typeI_cat"/>
</dbReference>
<dbReference type="InterPro" id="IPR018050">
    <property type="entry name" value="Pmannose_isomerase-type1_CS"/>
</dbReference>
<feature type="domain" description="Phosphomannose isomerase type I catalytic" evidence="15">
    <location>
        <begin position="4"/>
        <end position="156"/>
    </location>
</feature>
<comment type="caution">
    <text evidence="17">The sequence shown here is derived from an EMBL/GenBank/DDBJ whole genome shotgun (WGS) entry which is preliminary data.</text>
</comment>
<feature type="region of interest" description="Disordered" evidence="13">
    <location>
        <begin position="317"/>
        <end position="338"/>
    </location>
</feature>
<dbReference type="PROSITE" id="PS00965">
    <property type="entry name" value="PMI_I_1"/>
    <property type="match status" value="1"/>
</dbReference>
<accession>A0ABR3AB88</accession>
<evidence type="ECO:0000256" key="8">
    <source>
        <dbReference type="ARBA" id="ARBA00022833"/>
    </source>
</evidence>
<dbReference type="EC" id="5.3.1.8" evidence="5 10"/>
<dbReference type="InterPro" id="IPR016305">
    <property type="entry name" value="Mannose-6-P_Isomerase"/>
</dbReference>
<comment type="similarity">
    <text evidence="4 11">Belongs to the mannose-6-phosphate isomerase type 1 family.</text>
</comment>
<keyword evidence="7" id="KW-0479">Metal-binding</keyword>
<evidence type="ECO:0000256" key="7">
    <source>
        <dbReference type="ARBA" id="ARBA00022723"/>
    </source>
</evidence>
<organism evidence="17 18">
    <name type="scientific">Marasmius tenuissimus</name>
    <dbReference type="NCBI Taxonomy" id="585030"/>
    <lineage>
        <taxon>Eukaryota</taxon>
        <taxon>Fungi</taxon>
        <taxon>Dikarya</taxon>
        <taxon>Basidiomycota</taxon>
        <taxon>Agaricomycotina</taxon>
        <taxon>Agaricomycetes</taxon>
        <taxon>Agaricomycetidae</taxon>
        <taxon>Agaricales</taxon>
        <taxon>Marasmiineae</taxon>
        <taxon>Marasmiaceae</taxon>
        <taxon>Marasmius</taxon>
    </lineage>
</organism>
<evidence type="ECO:0000256" key="10">
    <source>
        <dbReference type="RuleBase" id="RU000611"/>
    </source>
</evidence>
<dbReference type="PROSITE" id="PS00966">
    <property type="entry name" value="PMI_I_2"/>
    <property type="match status" value="1"/>
</dbReference>